<dbReference type="PROSITE" id="PS01124">
    <property type="entry name" value="HTH_ARAC_FAMILY_2"/>
    <property type="match status" value="1"/>
</dbReference>
<dbReference type="GO" id="GO:0043565">
    <property type="term" value="F:sequence-specific DNA binding"/>
    <property type="evidence" value="ECO:0007669"/>
    <property type="project" value="InterPro"/>
</dbReference>
<evidence type="ECO:0000256" key="3">
    <source>
        <dbReference type="ARBA" id="ARBA00023163"/>
    </source>
</evidence>
<keyword evidence="1" id="KW-0805">Transcription regulation</keyword>
<evidence type="ECO:0000256" key="2">
    <source>
        <dbReference type="ARBA" id="ARBA00023125"/>
    </source>
</evidence>
<keyword evidence="3" id="KW-0804">Transcription</keyword>
<dbReference type="InterPro" id="IPR037923">
    <property type="entry name" value="HTH-like"/>
</dbReference>
<dbReference type="PANTHER" id="PTHR43280:SF28">
    <property type="entry name" value="HTH-TYPE TRANSCRIPTIONAL ACTIVATOR RHAS"/>
    <property type="match status" value="1"/>
</dbReference>
<dbReference type="Proteomes" id="UP000657006">
    <property type="component" value="Unassembled WGS sequence"/>
</dbReference>
<evidence type="ECO:0000259" key="4">
    <source>
        <dbReference type="PROSITE" id="PS01124"/>
    </source>
</evidence>
<evidence type="ECO:0000313" key="5">
    <source>
        <dbReference type="EMBL" id="MBC8545048.1"/>
    </source>
</evidence>
<keyword evidence="6" id="KW-1185">Reference proteome</keyword>
<dbReference type="Pfam" id="PF12833">
    <property type="entry name" value="HTH_18"/>
    <property type="match status" value="1"/>
</dbReference>
<dbReference type="SUPFAM" id="SSF51215">
    <property type="entry name" value="Regulatory protein AraC"/>
    <property type="match status" value="1"/>
</dbReference>
<gene>
    <name evidence="5" type="ORF">H8730_16015</name>
</gene>
<dbReference type="InterPro" id="IPR009057">
    <property type="entry name" value="Homeodomain-like_sf"/>
</dbReference>
<accession>A0A926DTK3</accession>
<evidence type="ECO:0000313" key="6">
    <source>
        <dbReference type="Proteomes" id="UP000657006"/>
    </source>
</evidence>
<reference evidence="5" key="1">
    <citation type="submission" date="2020-08" db="EMBL/GenBank/DDBJ databases">
        <title>Genome public.</title>
        <authorList>
            <person name="Liu C."/>
            <person name="Sun Q."/>
        </authorList>
    </citation>
    <scope>NUCLEOTIDE SEQUENCE</scope>
    <source>
        <strain evidence="5">NSJ-32</strain>
    </source>
</reference>
<dbReference type="SMART" id="SM00342">
    <property type="entry name" value="HTH_ARAC"/>
    <property type="match status" value="1"/>
</dbReference>
<dbReference type="AlphaFoldDB" id="A0A926DTK3"/>
<keyword evidence="2" id="KW-0238">DNA-binding</keyword>
<dbReference type="RefSeq" id="WP_249290175.1">
    <property type="nucleotide sequence ID" value="NZ_JACRSQ010000042.1"/>
</dbReference>
<dbReference type="Gene3D" id="1.10.10.60">
    <property type="entry name" value="Homeodomain-like"/>
    <property type="match status" value="2"/>
</dbReference>
<evidence type="ECO:0000256" key="1">
    <source>
        <dbReference type="ARBA" id="ARBA00023015"/>
    </source>
</evidence>
<name>A0A926DTK3_9FIRM</name>
<organism evidence="5 6">
    <name type="scientific">Bianquea renquensis</name>
    <dbReference type="NCBI Taxonomy" id="2763661"/>
    <lineage>
        <taxon>Bacteria</taxon>
        <taxon>Bacillati</taxon>
        <taxon>Bacillota</taxon>
        <taxon>Clostridia</taxon>
        <taxon>Eubacteriales</taxon>
        <taxon>Bianqueaceae</taxon>
        <taxon>Bianquea</taxon>
    </lineage>
</organism>
<dbReference type="SUPFAM" id="SSF46689">
    <property type="entry name" value="Homeodomain-like"/>
    <property type="match status" value="2"/>
</dbReference>
<dbReference type="EMBL" id="JACRSQ010000042">
    <property type="protein sequence ID" value="MBC8545048.1"/>
    <property type="molecule type" value="Genomic_DNA"/>
</dbReference>
<feature type="domain" description="HTH araC/xylS-type" evidence="4">
    <location>
        <begin position="154"/>
        <end position="252"/>
    </location>
</feature>
<dbReference type="PANTHER" id="PTHR43280">
    <property type="entry name" value="ARAC-FAMILY TRANSCRIPTIONAL REGULATOR"/>
    <property type="match status" value="1"/>
</dbReference>
<proteinExistence type="predicted"/>
<dbReference type="GO" id="GO:0003700">
    <property type="term" value="F:DNA-binding transcription factor activity"/>
    <property type="evidence" value="ECO:0007669"/>
    <property type="project" value="InterPro"/>
</dbReference>
<protein>
    <submittedName>
        <fullName evidence="5">Helix-turn-helix transcriptional regulator</fullName>
    </submittedName>
</protein>
<dbReference type="InterPro" id="IPR018060">
    <property type="entry name" value="HTH_AraC"/>
</dbReference>
<sequence>MTSDLISIKILRSILYQDNARWNHPVNYYPYNSIYFIRGGDGHIRVGDTQWDLLPGYAYLIPANTMFSCWCDRFIDKLYVDVNVEILPGYDVFSPLDTPRQIELGLPEIEAILSANDSSSLKSMLYLKGSVTTAISLFLDEGHMVPDREMLQFQDLLLTIEKNLSAKLTVAEIARIHNYNPTVLSRRFKRVFSCSLKQYIERLLLDRIKQELLVTDKSIKEIAAQYQFCDPYYLSNYFKKYVTYSPKQYRKVSRPMGS</sequence>
<comment type="caution">
    <text evidence="5">The sequence shown here is derived from an EMBL/GenBank/DDBJ whole genome shotgun (WGS) entry which is preliminary data.</text>
</comment>